<comment type="subcellular location">
    <subcellularLocation>
        <location evidence="1">Endomembrane system</location>
        <topology evidence="1">Multi-pass membrane protein</topology>
    </subcellularLocation>
</comment>
<evidence type="ECO:0000256" key="3">
    <source>
        <dbReference type="ARBA" id="ARBA00022692"/>
    </source>
</evidence>
<evidence type="ECO:0000313" key="8">
    <source>
        <dbReference type="EMBL" id="KAF1749088.1"/>
    </source>
</evidence>
<evidence type="ECO:0000256" key="5">
    <source>
        <dbReference type="ARBA" id="ARBA00023136"/>
    </source>
</evidence>
<feature type="transmembrane region" description="Helical" evidence="6">
    <location>
        <begin position="14"/>
        <end position="35"/>
    </location>
</feature>
<evidence type="ECO:0000313" key="9">
    <source>
        <dbReference type="Proteomes" id="UP000483820"/>
    </source>
</evidence>
<evidence type="ECO:0000259" key="7">
    <source>
        <dbReference type="Pfam" id="PF10277"/>
    </source>
</evidence>
<protein>
    <recommendedName>
        <fullName evidence="7">CWH43-like N-terminal domain-containing protein</fullName>
    </recommendedName>
</protein>
<keyword evidence="5 6" id="KW-0472">Membrane</keyword>
<dbReference type="KEGG" id="crq:GCK72_025555"/>
<feature type="transmembrane region" description="Helical" evidence="6">
    <location>
        <begin position="129"/>
        <end position="149"/>
    </location>
</feature>
<feature type="transmembrane region" description="Helical" evidence="6">
    <location>
        <begin position="98"/>
        <end position="117"/>
    </location>
</feature>
<reference evidence="8 9" key="1">
    <citation type="submission" date="2019-12" db="EMBL/GenBank/DDBJ databases">
        <title>Chromosome-level assembly of the Caenorhabditis remanei genome.</title>
        <authorList>
            <person name="Teterina A.A."/>
            <person name="Willis J.H."/>
            <person name="Phillips P.C."/>
        </authorList>
    </citation>
    <scope>NUCLEOTIDE SEQUENCE [LARGE SCALE GENOMIC DNA]</scope>
    <source>
        <strain evidence="8 9">PX506</strain>
        <tissue evidence="8">Whole organism</tissue>
    </source>
</reference>
<evidence type="ECO:0000256" key="4">
    <source>
        <dbReference type="ARBA" id="ARBA00022989"/>
    </source>
</evidence>
<gene>
    <name evidence="8" type="ORF">GCK72_025555</name>
</gene>
<accession>A0A6A5G2B0</accession>
<dbReference type="GeneID" id="9807938"/>
<evidence type="ECO:0000256" key="6">
    <source>
        <dbReference type="SAM" id="Phobius"/>
    </source>
</evidence>
<sequence length="272" mass="31360">MCFFGLTHLGFGPLPVFIALIFFFEMFIVYTIAIVKHDVDPFMPYISSAADKRPQSCVFAIGGNISAFLISIMVFVRYRQMRSIFYQRDMGYPLCWNTIAKWFGYLSAIGLFVVANVQETAIIPVHMTAALVMFGGFTIYMIFQCYFTYITSPEITVYTVFIYRLTCTIMAGLCFVTSFVCGITASTIFHNKYPDLPTPRPWNGHIYQPGVEFHIISAVAEWCCAVFQLAFMVSFGPEFEKISLQYFLSSKFIERSDEENRDFFIDRNRYRV</sequence>
<feature type="transmembrane region" description="Helical" evidence="6">
    <location>
        <begin position="161"/>
        <end position="183"/>
    </location>
</feature>
<dbReference type="GO" id="GO:0012505">
    <property type="term" value="C:endomembrane system"/>
    <property type="evidence" value="ECO:0007669"/>
    <property type="project" value="UniProtKB-SubCell"/>
</dbReference>
<dbReference type="Pfam" id="PF10277">
    <property type="entry name" value="Frag1"/>
    <property type="match status" value="1"/>
</dbReference>
<dbReference type="InterPro" id="IPR019402">
    <property type="entry name" value="CWH43_N"/>
</dbReference>
<feature type="transmembrane region" description="Helical" evidence="6">
    <location>
        <begin position="56"/>
        <end position="78"/>
    </location>
</feature>
<comment type="caution">
    <text evidence="8">The sequence shown here is derived from an EMBL/GenBank/DDBJ whole genome shotgun (WGS) entry which is preliminary data.</text>
</comment>
<dbReference type="InterPro" id="IPR050911">
    <property type="entry name" value="DRAM/TMEM150_Autophagy_Mod"/>
</dbReference>
<evidence type="ECO:0000256" key="1">
    <source>
        <dbReference type="ARBA" id="ARBA00004127"/>
    </source>
</evidence>
<organism evidence="8 9">
    <name type="scientific">Caenorhabditis remanei</name>
    <name type="common">Caenorhabditis vulgaris</name>
    <dbReference type="NCBI Taxonomy" id="31234"/>
    <lineage>
        <taxon>Eukaryota</taxon>
        <taxon>Metazoa</taxon>
        <taxon>Ecdysozoa</taxon>
        <taxon>Nematoda</taxon>
        <taxon>Chromadorea</taxon>
        <taxon>Rhabditida</taxon>
        <taxon>Rhabditina</taxon>
        <taxon>Rhabditomorpha</taxon>
        <taxon>Rhabditoidea</taxon>
        <taxon>Rhabditidae</taxon>
        <taxon>Peloderinae</taxon>
        <taxon>Caenorhabditis</taxon>
    </lineage>
</organism>
<proteinExistence type="inferred from homology"/>
<name>A0A6A5G2B0_CAERE</name>
<dbReference type="CTD" id="9807938"/>
<dbReference type="Proteomes" id="UP000483820">
    <property type="component" value="Chromosome X"/>
</dbReference>
<dbReference type="RefSeq" id="XP_003106192.2">
    <property type="nucleotide sequence ID" value="XM_003106144.2"/>
</dbReference>
<keyword evidence="3 6" id="KW-0812">Transmembrane</keyword>
<dbReference type="PANTHER" id="PTHR21324">
    <property type="entry name" value="FASTING-INDUCIBLE INTEGRAL MEMBRANE PROTEIN TM6P1-RELATED"/>
    <property type="match status" value="1"/>
</dbReference>
<keyword evidence="4 6" id="KW-1133">Transmembrane helix</keyword>
<dbReference type="AlphaFoldDB" id="A0A6A5G2B0"/>
<dbReference type="PANTHER" id="PTHR21324:SF2">
    <property type="entry name" value="EG:22E5.9 PROTEIN"/>
    <property type="match status" value="1"/>
</dbReference>
<evidence type="ECO:0000256" key="2">
    <source>
        <dbReference type="ARBA" id="ARBA00006565"/>
    </source>
</evidence>
<comment type="similarity">
    <text evidence="2">Belongs to the DRAM/TMEM150 family.</text>
</comment>
<feature type="domain" description="CWH43-like N-terminal" evidence="7">
    <location>
        <begin position="11"/>
        <end position="241"/>
    </location>
</feature>
<dbReference type="EMBL" id="WUAV01000006">
    <property type="protein sequence ID" value="KAF1749088.1"/>
    <property type="molecule type" value="Genomic_DNA"/>
</dbReference>